<reference evidence="2 3" key="1">
    <citation type="submission" date="2024-03" db="EMBL/GenBank/DDBJ databases">
        <title>Cross-transmission of Acinetobacter junii carrying blaOXA-58 in a neonatal intensive care unit.</title>
        <authorList>
            <person name="Bour M."/>
            <person name="Potron A."/>
            <person name="Lecointe D."/>
        </authorList>
    </citation>
    <scope>NUCLEOTIDE SEQUENCE [LARGE SCALE GENOMIC DNA]</scope>
    <source>
        <strain evidence="2 3">21A3096 case 1</strain>
    </source>
</reference>
<dbReference type="RefSeq" id="WP_340473537.1">
    <property type="nucleotide sequence ID" value="NZ_JBBMLE010000003.1"/>
</dbReference>
<accession>A0ABU8ZCD4</accession>
<dbReference type="InterPro" id="IPR025484">
    <property type="entry name" value="DUF4376"/>
</dbReference>
<comment type="caution">
    <text evidence="2">The sequence shown here is derived from an EMBL/GenBank/DDBJ whole genome shotgun (WGS) entry which is preliminary data.</text>
</comment>
<keyword evidence="3" id="KW-1185">Reference proteome</keyword>
<dbReference type="Pfam" id="PF14301">
    <property type="entry name" value="DUF4376"/>
    <property type="match status" value="1"/>
</dbReference>
<dbReference type="EMBL" id="JBBMLE010000003">
    <property type="protein sequence ID" value="MEK0251215.1"/>
    <property type="molecule type" value="Genomic_DNA"/>
</dbReference>
<name>A0ABU8ZCD4_ACIJU</name>
<evidence type="ECO:0000259" key="1">
    <source>
        <dbReference type="Pfam" id="PF14301"/>
    </source>
</evidence>
<organism evidence="2 3">
    <name type="scientific">Acinetobacter junii</name>
    <dbReference type="NCBI Taxonomy" id="40215"/>
    <lineage>
        <taxon>Bacteria</taxon>
        <taxon>Pseudomonadati</taxon>
        <taxon>Pseudomonadota</taxon>
        <taxon>Gammaproteobacteria</taxon>
        <taxon>Moraxellales</taxon>
        <taxon>Moraxellaceae</taxon>
        <taxon>Acinetobacter</taxon>
    </lineage>
</organism>
<proteinExistence type="predicted"/>
<feature type="domain" description="DUF4376" evidence="1">
    <location>
        <begin position="77"/>
        <end position="174"/>
    </location>
</feature>
<evidence type="ECO:0000313" key="2">
    <source>
        <dbReference type="EMBL" id="MEK0251215.1"/>
    </source>
</evidence>
<evidence type="ECO:0000313" key="3">
    <source>
        <dbReference type="Proteomes" id="UP001498501"/>
    </source>
</evidence>
<sequence length="181" mass="20966">MTAIISKNGELLQTIYANEETIALNTPGDCFAVDDPPAQNMYYENDAWHPLPPAPSPHCVFNYENKIWEDHRTLEDVKHRKWIEIKQHRKAAETGGFLFDGNLYDSDETSQRRILGADKFKVDQIEWTLKNNQVVKLTFDQLTKLQAALVEHISLCHQRARVARQKIDESSTIEELNRVKF</sequence>
<dbReference type="Proteomes" id="UP001498501">
    <property type="component" value="Unassembled WGS sequence"/>
</dbReference>
<protein>
    <submittedName>
        <fullName evidence="2">DUF4376 domain-containing protein</fullName>
    </submittedName>
</protein>
<gene>
    <name evidence="2" type="ORF">WM018_01530</name>
</gene>